<accession>A0AAJ7JE63</accession>
<dbReference type="GO" id="GO:0031514">
    <property type="term" value="C:motile cilium"/>
    <property type="evidence" value="ECO:0007669"/>
    <property type="project" value="UniProtKB-SubCell"/>
</dbReference>
<evidence type="ECO:0000313" key="8">
    <source>
        <dbReference type="RefSeq" id="XP_017890672.2"/>
    </source>
</evidence>
<evidence type="ECO:0000256" key="6">
    <source>
        <dbReference type="SAM" id="MobiDB-lite"/>
    </source>
</evidence>
<dbReference type="InterPro" id="IPR039805">
    <property type="entry name" value="CUE_CUED2"/>
</dbReference>
<evidence type="ECO:0000256" key="4">
    <source>
        <dbReference type="ARBA" id="ARBA00023273"/>
    </source>
</evidence>
<keyword evidence="4" id="KW-0966">Cell projection</keyword>
<keyword evidence="7" id="KW-1185">Reference proteome</keyword>
<evidence type="ECO:0000256" key="2">
    <source>
        <dbReference type="ARBA" id="ARBA00022846"/>
    </source>
</evidence>
<comment type="subcellular location">
    <subcellularLocation>
        <location evidence="1">Cell projection</location>
        <location evidence="1">Cilium</location>
        <location evidence="1">Flagellum</location>
    </subcellularLocation>
</comment>
<dbReference type="Gene3D" id="1.20.890.10">
    <property type="entry name" value="cAMP-dependent protein kinase regulatory subunit, dimerization-anchoring domain"/>
    <property type="match status" value="1"/>
</dbReference>
<name>A0AAJ7JE63_9HYME</name>
<reference evidence="8" key="1">
    <citation type="submission" date="2025-08" db="UniProtKB">
        <authorList>
            <consortium name="RefSeq"/>
        </authorList>
    </citation>
    <scope>IDENTIFICATION</scope>
    <source>
        <tissue evidence="8">Whole body</tissue>
    </source>
</reference>
<dbReference type="CDD" id="cd14367">
    <property type="entry name" value="CUE_CUED2"/>
    <property type="match status" value="1"/>
</dbReference>
<keyword evidence="3" id="KW-0969">Cilium</keyword>
<proteinExistence type="inferred from homology"/>
<feature type="compositionally biased region" description="Polar residues" evidence="6">
    <location>
        <begin position="471"/>
        <end position="484"/>
    </location>
</feature>
<dbReference type="KEGG" id="ccal:108631339"/>
<sequence length="591" mass="65815">MNRTMDEKEELVKKSLFSFVRKEVPTAQLSLIDDIVLSYVVSMVERSALEEDLDVDELCEMVSACLPEFSTIKKEAVSKWLLDVESKLRQETKENENCQPQDPLSHLSLSALLPQSNQRMRVHHLSETSDAGSDSSGEYFSEESSWNQVALLQEMFPAASPAEARHCLAVAGGDLAKAAQLALHRQEAGQSIVSNLTFLTEIIVPPNLPLILKEFCKAAIRTQPYDLLKWSSSYFRALANGEEPPTKLRLEYPPPSTASGLTLGFLRILLRQFGDYNKSLPVETILRGWDCLCLDRRDLNLILMIGKFRRKCQVKKFLAIAVGLLGSSLFETMVMICELFTREPEGGSAMVPVTFFLEIYGYLAGLRCDGSERDPAEDPTEFIVCDSEFLINQESNEERSFLDRVCSVASQDTEADVNLDLELVSKEDVDSSRTDTTTQLSNSYTGRKKMVGNEAKQESSSEGTLKVETNFAPNISITNRSLSNGEKRENASGKSVTSSSTSEDSCSKKQSVRSKDNKVGNERRRKKTVDPALLKYYPNVPGIGPRLSAEEVASVAIWLSECARVQEGMVGPRNLRHMNCPPLDRQQLSDS</sequence>
<dbReference type="RefSeq" id="XP_017890672.2">
    <property type="nucleotide sequence ID" value="XM_018035183.2"/>
</dbReference>
<evidence type="ECO:0000256" key="5">
    <source>
        <dbReference type="ARBA" id="ARBA00035651"/>
    </source>
</evidence>
<dbReference type="CDD" id="cd23019">
    <property type="entry name" value="DD_ROP"/>
    <property type="match status" value="1"/>
</dbReference>
<dbReference type="AlphaFoldDB" id="A0AAJ7JE63"/>
<dbReference type="Proteomes" id="UP000694925">
    <property type="component" value="Unplaced"/>
</dbReference>
<dbReference type="InterPro" id="IPR047844">
    <property type="entry name" value="ROP_DD"/>
</dbReference>
<dbReference type="PANTHER" id="PTHR14952">
    <property type="entry name" value="ROPPORIN-1-LIKE PROTEIN"/>
    <property type="match status" value="1"/>
</dbReference>
<feature type="region of interest" description="Disordered" evidence="6">
    <location>
        <begin position="427"/>
        <end position="526"/>
    </location>
</feature>
<dbReference type="GeneID" id="108631339"/>
<comment type="similarity">
    <text evidence="5">Belongs to the ropporin family.</text>
</comment>
<organism evidence="7 8">
    <name type="scientific">Ceratina calcarata</name>
    <dbReference type="NCBI Taxonomy" id="156304"/>
    <lineage>
        <taxon>Eukaryota</taxon>
        <taxon>Metazoa</taxon>
        <taxon>Ecdysozoa</taxon>
        <taxon>Arthropoda</taxon>
        <taxon>Hexapoda</taxon>
        <taxon>Insecta</taxon>
        <taxon>Pterygota</taxon>
        <taxon>Neoptera</taxon>
        <taxon>Endopterygota</taxon>
        <taxon>Hymenoptera</taxon>
        <taxon>Apocrita</taxon>
        <taxon>Aculeata</taxon>
        <taxon>Apoidea</taxon>
        <taxon>Anthophila</taxon>
        <taxon>Apidae</taxon>
        <taxon>Ceratina</taxon>
        <taxon>Zadontomerus</taxon>
    </lineage>
</organism>
<protein>
    <submittedName>
        <fullName evidence="8">Uncharacterized protein LOC108631339</fullName>
    </submittedName>
</protein>
<gene>
    <name evidence="8" type="primary">LOC108631339</name>
</gene>
<evidence type="ECO:0000313" key="7">
    <source>
        <dbReference type="Proteomes" id="UP000694925"/>
    </source>
</evidence>
<keyword evidence="2" id="KW-0282">Flagellum</keyword>
<evidence type="ECO:0000256" key="1">
    <source>
        <dbReference type="ARBA" id="ARBA00004230"/>
    </source>
</evidence>
<evidence type="ECO:0000256" key="3">
    <source>
        <dbReference type="ARBA" id="ARBA00023069"/>
    </source>
</evidence>
<feature type="compositionally biased region" description="Basic and acidic residues" evidence="6">
    <location>
        <begin position="513"/>
        <end position="522"/>
    </location>
</feature>
<feature type="compositionally biased region" description="Polar residues" evidence="6">
    <location>
        <begin position="434"/>
        <end position="445"/>
    </location>
</feature>
<feature type="compositionally biased region" description="Low complexity" evidence="6">
    <location>
        <begin position="492"/>
        <end position="504"/>
    </location>
</feature>
<dbReference type="PANTHER" id="PTHR14952:SF9">
    <property type="entry name" value="EF-HAND DOMAIN-CONTAINING PROTEIN"/>
    <property type="match status" value="1"/>
</dbReference>
<dbReference type="SUPFAM" id="SSF47391">
    <property type="entry name" value="Dimerization-anchoring domain of cAMP-dependent PK regulatory subunit"/>
    <property type="match status" value="1"/>
</dbReference>